<feature type="region of interest" description="Disordered" evidence="3">
    <location>
        <begin position="141"/>
        <end position="164"/>
    </location>
</feature>
<evidence type="ECO:0000259" key="4">
    <source>
        <dbReference type="PROSITE" id="PS51465"/>
    </source>
</evidence>
<evidence type="ECO:0000313" key="8">
    <source>
        <dbReference type="Proteomes" id="UP000747110"/>
    </source>
</evidence>
<reference evidence="6" key="1">
    <citation type="journal article" date="2021" name="Proc. Natl. Acad. Sci. U.S.A.">
        <title>Three genomes in the algal genus Volvox reveal the fate of a haploid sex-determining region after a transition to homothallism.</title>
        <authorList>
            <person name="Yamamoto K."/>
            <person name="Hamaji T."/>
            <person name="Kawai-Toyooka H."/>
            <person name="Matsuzaki R."/>
            <person name="Takahashi F."/>
            <person name="Nishimura Y."/>
            <person name="Kawachi M."/>
            <person name="Noguchi H."/>
            <person name="Minakuchi Y."/>
            <person name="Umen J.G."/>
            <person name="Toyoda A."/>
            <person name="Nozaki H."/>
        </authorList>
    </citation>
    <scope>NUCLEOTIDE SEQUENCE</scope>
    <source>
        <strain evidence="6">NIES-3785</strain>
        <strain evidence="5">NIES-3786</strain>
    </source>
</reference>
<dbReference type="CDD" id="cd00104">
    <property type="entry name" value="KAZAL_FS"/>
    <property type="match status" value="1"/>
</dbReference>
<dbReference type="Gene3D" id="3.30.60.30">
    <property type="match status" value="1"/>
</dbReference>
<evidence type="ECO:0000313" key="6">
    <source>
        <dbReference type="EMBL" id="GIM09418.1"/>
    </source>
</evidence>
<dbReference type="Pfam" id="PF00050">
    <property type="entry name" value="Kazal_1"/>
    <property type="match status" value="1"/>
</dbReference>
<evidence type="ECO:0000256" key="3">
    <source>
        <dbReference type="SAM" id="MobiDB-lite"/>
    </source>
</evidence>
<accession>A0A8J4GJZ5</accession>
<dbReference type="PROSITE" id="PS00134">
    <property type="entry name" value="TRYPSIN_HIS"/>
    <property type="match status" value="1"/>
</dbReference>
<evidence type="ECO:0000256" key="1">
    <source>
        <dbReference type="ARBA" id="ARBA00007664"/>
    </source>
</evidence>
<dbReference type="PANTHER" id="PTHR15462:SF8">
    <property type="entry name" value="SERINE PROTEASE"/>
    <property type="match status" value="1"/>
</dbReference>
<dbReference type="InterPro" id="IPR002350">
    <property type="entry name" value="Kazal_dom"/>
</dbReference>
<dbReference type="InterPro" id="IPR001254">
    <property type="entry name" value="Trypsin_dom"/>
</dbReference>
<evidence type="ECO:0000256" key="2">
    <source>
        <dbReference type="ARBA" id="ARBA00022729"/>
    </source>
</evidence>
<dbReference type="GO" id="GO:0006508">
    <property type="term" value="P:proteolysis"/>
    <property type="evidence" value="ECO:0007669"/>
    <property type="project" value="InterPro"/>
</dbReference>
<keyword evidence="2" id="KW-0732">Signal</keyword>
<dbReference type="GO" id="GO:0004252">
    <property type="term" value="F:serine-type endopeptidase activity"/>
    <property type="evidence" value="ECO:0007669"/>
    <property type="project" value="InterPro"/>
</dbReference>
<dbReference type="InterPro" id="IPR050966">
    <property type="entry name" value="Glutamyl_endopeptidase"/>
</dbReference>
<feature type="compositionally biased region" description="Basic and acidic residues" evidence="3">
    <location>
        <begin position="337"/>
        <end position="350"/>
    </location>
</feature>
<feature type="compositionally biased region" description="Basic and acidic residues" evidence="3">
    <location>
        <begin position="142"/>
        <end position="152"/>
    </location>
</feature>
<proteinExistence type="inferred from homology"/>
<protein>
    <recommendedName>
        <fullName evidence="4">Kazal-like domain-containing protein</fullName>
    </recommendedName>
</protein>
<feature type="compositionally biased region" description="Low complexity" evidence="3">
    <location>
        <begin position="298"/>
        <end position="313"/>
    </location>
</feature>
<dbReference type="EMBL" id="BNCQ01000031">
    <property type="protein sequence ID" value="GIM09418.1"/>
    <property type="molecule type" value="Genomic_DNA"/>
</dbReference>
<dbReference type="InterPro" id="IPR043504">
    <property type="entry name" value="Peptidase_S1_PA_chymotrypsin"/>
</dbReference>
<feature type="domain" description="Kazal-like" evidence="4">
    <location>
        <begin position="44"/>
        <end position="90"/>
    </location>
</feature>
<sequence length="638" mass="69515">MKLRTTIWRFFGTMPCSGLFIRKVSATLFLLGQTLFPVAGLAAAGAQYDCQKGCHRAFEPVCGENGRTYSNACVATCQEVKVARAGPCPGETLFHPANKHVVTGAEENAPSSPDFLTRQHMDAFRHEGFHYTGQMRFTSDMPQRHHDRHEQPQQHADAPASTGLSQGLGLEQQLLLQRQQGNPRAVRVTRDGHVYIADVDENVDRILDTLIKHQQTEAAEAERQQQEQPAEQVHALLHSLQHWRGYRTRGDGAGGGGGGGGKWARHTIITATRSPVEHVLQPVLDATVAAEFAAQGPSTASSATSRNANSDNTQLLQQQQDAKGGYPSGTRVLGGAKNDRHKEQQRDSRPVEGGGVRMSEMRLPVRRSLGIFDTDDRIDCPRTPTYPFTAVGQINIRDTSGNYVCSGTLVGPDVVLTAGHCVFSRAGQAFYKALDFAPSRYRNLDGQVVNPFGVILWTYVTLYQGYSSLSTPDPNIEDIAVINLSQRIGSQAGWMGVFEPCSPYAPVRYVALTAGYPSDQLPGSCKTTQCVVLQEPCTDGYLYHKCDTASGQSGSPMYMMAMTAGRKMGPYIRGVHNIEWVQELANGSTSSYINSAVSITPDHYRSILAWIGMSFTSNGTTPMGPSLPPTDYMSLISG</sequence>
<comment type="similarity">
    <text evidence="1">Belongs to the peptidase S1 family.</text>
</comment>
<dbReference type="SMART" id="SM00280">
    <property type="entry name" value="KAZAL"/>
    <property type="match status" value="1"/>
</dbReference>
<dbReference type="Proteomes" id="UP000722791">
    <property type="component" value="Unassembled WGS sequence"/>
</dbReference>
<keyword evidence="8" id="KW-1185">Reference proteome</keyword>
<feature type="region of interest" description="Disordered" evidence="3">
    <location>
        <begin position="297"/>
        <end position="359"/>
    </location>
</feature>
<dbReference type="PRINTS" id="PR00722">
    <property type="entry name" value="CHYMOTRYPSIN"/>
</dbReference>
<dbReference type="InterPro" id="IPR001314">
    <property type="entry name" value="Peptidase_S1A"/>
</dbReference>
<dbReference type="EMBL" id="BNCP01000033">
    <property type="protein sequence ID" value="GIL85626.1"/>
    <property type="molecule type" value="Genomic_DNA"/>
</dbReference>
<dbReference type="Proteomes" id="UP000747110">
    <property type="component" value="Unassembled WGS sequence"/>
</dbReference>
<dbReference type="PANTHER" id="PTHR15462">
    <property type="entry name" value="SERINE PROTEASE"/>
    <property type="match status" value="1"/>
</dbReference>
<evidence type="ECO:0000313" key="7">
    <source>
        <dbReference type="Proteomes" id="UP000722791"/>
    </source>
</evidence>
<organism evidence="6 7">
    <name type="scientific">Volvox reticuliferus</name>
    <dbReference type="NCBI Taxonomy" id="1737510"/>
    <lineage>
        <taxon>Eukaryota</taxon>
        <taxon>Viridiplantae</taxon>
        <taxon>Chlorophyta</taxon>
        <taxon>core chlorophytes</taxon>
        <taxon>Chlorophyceae</taxon>
        <taxon>CS clade</taxon>
        <taxon>Chlamydomonadales</taxon>
        <taxon>Volvocaceae</taxon>
        <taxon>Volvox</taxon>
    </lineage>
</organism>
<comment type="caution">
    <text evidence="6">The sequence shown here is derived from an EMBL/GenBank/DDBJ whole genome shotgun (WGS) entry which is preliminary data.</text>
</comment>
<dbReference type="InterPro" id="IPR036058">
    <property type="entry name" value="Kazal_dom_sf"/>
</dbReference>
<dbReference type="PROSITE" id="PS00282">
    <property type="entry name" value="KAZAL_1"/>
    <property type="match status" value="1"/>
</dbReference>
<dbReference type="AlphaFoldDB" id="A0A8J4GJZ5"/>
<gene>
    <name evidence="5" type="ORF">Vretifemale_14161</name>
    <name evidence="6" type="ORF">Vretimale_13281</name>
</gene>
<dbReference type="Pfam" id="PF00089">
    <property type="entry name" value="Trypsin"/>
    <property type="match status" value="1"/>
</dbReference>
<dbReference type="InterPro" id="IPR009003">
    <property type="entry name" value="Peptidase_S1_PA"/>
</dbReference>
<evidence type="ECO:0000313" key="5">
    <source>
        <dbReference type="EMBL" id="GIL85626.1"/>
    </source>
</evidence>
<dbReference type="SUPFAM" id="SSF100895">
    <property type="entry name" value="Kazal-type serine protease inhibitors"/>
    <property type="match status" value="1"/>
</dbReference>
<dbReference type="Gene3D" id="2.40.10.10">
    <property type="entry name" value="Trypsin-like serine proteases"/>
    <property type="match status" value="2"/>
</dbReference>
<dbReference type="InterPro" id="IPR018114">
    <property type="entry name" value="TRYPSIN_HIS"/>
</dbReference>
<dbReference type="PROSITE" id="PS51465">
    <property type="entry name" value="KAZAL_2"/>
    <property type="match status" value="1"/>
</dbReference>
<dbReference type="SUPFAM" id="SSF50494">
    <property type="entry name" value="Trypsin-like serine proteases"/>
    <property type="match status" value="1"/>
</dbReference>
<dbReference type="OrthoDB" id="551340at2759"/>
<name>A0A8J4GJZ5_9CHLO</name>